<dbReference type="Proteomes" id="UP000469125">
    <property type="component" value="Unassembled WGS sequence"/>
</dbReference>
<keyword evidence="1" id="KW-1133">Transmembrane helix</keyword>
<organism evidence="2 3">
    <name type="scientific">Ornithinibacillus caprae</name>
    <dbReference type="NCBI Taxonomy" id="2678566"/>
    <lineage>
        <taxon>Bacteria</taxon>
        <taxon>Bacillati</taxon>
        <taxon>Bacillota</taxon>
        <taxon>Bacilli</taxon>
        <taxon>Bacillales</taxon>
        <taxon>Bacillaceae</taxon>
        <taxon>Ornithinibacillus</taxon>
    </lineage>
</organism>
<evidence type="ECO:0000256" key="1">
    <source>
        <dbReference type="SAM" id="Phobius"/>
    </source>
</evidence>
<sequence>MNQLNNYEIEDVFHSFNTIDVSEVDEKEMLSNILEGIDKSKKKKKYVALMNPILSSITIALFLVVGGYILYNKVILDDMGLNRGMNTEVEGNWEVTSPFTVEVDGVERVFRGVKGEVAFLDMELTAGNPGKTRWFFWGDDLEQLNEENFILVGIHRETGEEIILVDSNGWEMIGYPENDYLGILEAQSSQHTVITFPSSGLWRLDAYIGEKLFGTIVVEVKD</sequence>
<dbReference type="RefSeq" id="WP_155671628.1">
    <property type="nucleotide sequence ID" value="NZ_WOCA01000025.1"/>
</dbReference>
<comment type="caution">
    <text evidence="2">The sequence shown here is derived from an EMBL/GenBank/DDBJ whole genome shotgun (WGS) entry which is preliminary data.</text>
</comment>
<evidence type="ECO:0008006" key="4">
    <source>
        <dbReference type="Google" id="ProtNLM"/>
    </source>
</evidence>
<dbReference type="AlphaFoldDB" id="A0A6N8FLY9"/>
<keyword evidence="1" id="KW-0472">Membrane</keyword>
<protein>
    <recommendedName>
        <fullName evidence="4">DUF4871 domain-containing protein</fullName>
    </recommendedName>
</protein>
<keyword evidence="1" id="KW-0812">Transmembrane</keyword>
<dbReference type="EMBL" id="WOCA01000025">
    <property type="protein sequence ID" value="MUK90642.1"/>
    <property type="molecule type" value="Genomic_DNA"/>
</dbReference>
<accession>A0A6N8FLY9</accession>
<name>A0A6N8FLY9_9BACI</name>
<proteinExistence type="predicted"/>
<evidence type="ECO:0000313" key="2">
    <source>
        <dbReference type="EMBL" id="MUK90642.1"/>
    </source>
</evidence>
<evidence type="ECO:0000313" key="3">
    <source>
        <dbReference type="Proteomes" id="UP000469125"/>
    </source>
</evidence>
<feature type="transmembrane region" description="Helical" evidence="1">
    <location>
        <begin position="49"/>
        <end position="71"/>
    </location>
</feature>
<gene>
    <name evidence="2" type="ORF">GMD78_20005</name>
</gene>
<keyword evidence="3" id="KW-1185">Reference proteome</keyword>
<reference evidence="2 3" key="1">
    <citation type="submission" date="2019-11" db="EMBL/GenBank/DDBJ databases">
        <authorList>
            <person name="Li X."/>
        </authorList>
    </citation>
    <scope>NUCLEOTIDE SEQUENCE [LARGE SCALE GENOMIC DNA]</scope>
    <source>
        <strain evidence="2 3">L9</strain>
    </source>
</reference>
<dbReference type="Gene3D" id="2.60.40.3830">
    <property type="match status" value="1"/>
</dbReference>